<name>A0A0U0ZV58_9MYCO</name>
<evidence type="ECO:0000313" key="1">
    <source>
        <dbReference type="EMBL" id="CPV70419.1"/>
    </source>
</evidence>
<sequence>MSGIDFTTRDGSASVRGAERPYGAALAARLTAAVLELDGQHTQESNRRILPDIFFRQAEFNAQMHGRAASLTDTFTYWAPMSGMMYEDGSADIRIGDKTERPDGFVINTAVVAGSDPIALLTRIHAYSEEGVLVTGPDRSWLAGIIDAGLQAHILRDKPGWGSAAELLRSDSRSPAIITTSQGVSVSWLQGAAAGFYADGQTDQERWAAEEAFDALSGAERWDRSISALLEERRPDASWWLMLDPETFHKPSHLGLLTAFDAIEADTAAQKAEKDWRAEGVVQ</sequence>
<organism evidence="1 2">
    <name type="scientific">Mycobacteroides abscessus</name>
    <dbReference type="NCBI Taxonomy" id="36809"/>
    <lineage>
        <taxon>Bacteria</taxon>
        <taxon>Bacillati</taxon>
        <taxon>Actinomycetota</taxon>
        <taxon>Actinomycetes</taxon>
        <taxon>Mycobacteriales</taxon>
        <taxon>Mycobacteriaceae</taxon>
        <taxon>Mycobacteroides</taxon>
    </lineage>
</organism>
<dbReference type="RefSeq" id="WP_052525680.1">
    <property type="nucleotide sequence ID" value="NZ_CP014951.1"/>
</dbReference>
<reference evidence="1 2" key="1">
    <citation type="submission" date="2015-03" db="EMBL/GenBank/DDBJ databases">
        <authorList>
            <person name="Murphy D."/>
        </authorList>
    </citation>
    <scope>NUCLEOTIDE SEQUENCE [LARGE SCALE GENOMIC DNA]</scope>
    <source>
        <strain evidence="1 2">PAP088</strain>
    </source>
</reference>
<gene>
    <name evidence="1" type="ORF">ERS075579_04785</name>
</gene>
<dbReference type="EMBL" id="CSWP01000012">
    <property type="protein sequence ID" value="CPV70419.1"/>
    <property type="molecule type" value="Genomic_DNA"/>
</dbReference>
<accession>A0A0U0ZV58</accession>
<evidence type="ECO:0000313" key="2">
    <source>
        <dbReference type="Proteomes" id="UP000045782"/>
    </source>
</evidence>
<protein>
    <submittedName>
        <fullName evidence="1">Uncharacterized protein</fullName>
    </submittedName>
</protein>
<dbReference type="AlphaFoldDB" id="A0A0U0ZV58"/>
<dbReference type="Proteomes" id="UP000045782">
    <property type="component" value="Unassembled WGS sequence"/>
</dbReference>
<proteinExistence type="predicted"/>